<dbReference type="SUPFAM" id="SSF53474">
    <property type="entry name" value="alpha/beta-Hydrolases"/>
    <property type="match status" value="1"/>
</dbReference>
<dbReference type="AlphaFoldDB" id="A0A932MNV3"/>
<dbReference type="InterPro" id="IPR029058">
    <property type="entry name" value="AB_hydrolase_fold"/>
</dbReference>
<dbReference type="PRINTS" id="PR00111">
    <property type="entry name" value="ABHYDROLASE"/>
</dbReference>
<evidence type="ECO:0000313" key="3">
    <source>
        <dbReference type="Proteomes" id="UP000782312"/>
    </source>
</evidence>
<dbReference type="Pfam" id="PF00561">
    <property type="entry name" value="Abhydrolase_1"/>
    <property type="match status" value="1"/>
</dbReference>
<gene>
    <name evidence="2" type="ORF">HYZ11_10260</name>
</gene>
<dbReference type="EMBL" id="JACPUR010000021">
    <property type="protein sequence ID" value="MBI3127977.1"/>
    <property type="molecule type" value="Genomic_DNA"/>
</dbReference>
<evidence type="ECO:0000313" key="2">
    <source>
        <dbReference type="EMBL" id="MBI3127977.1"/>
    </source>
</evidence>
<comment type="caution">
    <text evidence="2">The sequence shown here is derived from an EMBL/GenBank/DDBJ whole genome shotgun (WGS) entry which is preliminary data.</text>
</comment>
<dbReference type="Gene3D" id="3.40.50.1820">
    <property type="entry name" value="alpha/beta hydrolase"/>
    <property type="match status" value="1"/>
</dbReference>
<dbReference type="PANTHER" id="PTHR43433">
    <property type="entry name" value="HYDROLASE, ALPHA/BETA FOLD FAMILY PROTEIN"/>
    <property type="match status" value="1"/>
</dbReference>
<keyword evidence="2" id="KW-0378">Hydrolase</keyword>
<dbReference type="PANTHER" id="PTHR43433:SF5">
    <property type="entry name" value="AB HYDROLASE-1 DOMAIN-CONTAINING PROTEIN"/>
    <property type="match status" value="1"/>
</dbReference>
<protein>
    <submittedName>
        <fullName evidence="2">Alpha/beta fold hydrolase</fullName>
    </submittedName>
</protein>
<dbReference type="InterPro" id="IPR050471">
    <property type="entry name" value="AB_hydrolase"/>
</dbReference>
<evidence type="ECO:0000259" key="1">
    <source>
        <dbReference type="Pfam" id="PF00561"/>
    </source>
</evidence>
<proteinExistence type="predicted"/>
<dbReference type="Proteomes" id="UP000782312">
    <property type="component" value="Unassembled WGS sequence"/>
</dbReference>
<dbReference type="InterPro" id="IPR000073">
    <property type="entry name" value="AB_hydrolase_1"/>
</dbReference>
<accession>A0A932MNV3</accession>
<dbReference type="GO" id="GO:0016787">
    <property type="term" value="F:hydrolase activity"/>
    <property type="evidence" value="ECO:0007669"/>
    <property type="project" value="UniProtKB-KW"/>
</dbReference>
<reference evidence="2" key="1">
    <citation type="submission" date="2020-07" db="EMBL/GenBank/DDBJ databases">
        <title>Huge and variable diversity of episymbiotic CPR bacteria and DPANN archaea in groundwater ecosystems.</title>
        <authorList>
            <person name="He C.Y."/>
            <person name="Keren R."/>
            <person name="Whittaker M."/>
            <person name="Farag I.F."/>
            <person name="Doudna J."/>
            <person name="Cate J.H.D."/>
            <person name="Banfield J.F."/>
        </authorList>
    </citation>
    <scope>NUCLEOTIDE SEQUENCE</scope>
    <source>
        <strain evidence="2">NC_groundwater_763_Ag_S-0.2um_68_21</strain>
    </source>
</reference>
<name>A0A932MNV3_UNCTE</name>
<sequence length="267" mass="30148">MPRIKAGELHLNYAEAGTGDAFLFIPGLMGLLDAWDFQVPHFSKRYRCITFDHRGTGESDKPENAYSTELIAKDAIALLDALGVERAHVAGTSTGGCVLQHLALDHPGRLRCCIFTNTWTRADPYMTRLQTSRKQIALAYGQEEYIKFSSLWTCGWTQFRHMYHNLLALERRQKETIAPVEVIAARLDMTLNHDRTADLSRIRKPSLIIAAKDDALTPPYFSQDLNRIIQGSKLVVLEEGGHYSYRRSHKEWNAAVDAFLAEIEGKA</sequence>
<organism evidence="2 3">
    <name type="scientific">Tectimicrobiota bacterium</name>
    <dbReference type="NCBI Taxonomy" id="2528274"/>
    <lineage>
        <taxon>Bacteria</taxon>
        <taxon>Pseudomonadati</taxon>
        <taxon>Nitrospinota/Tectimicrobiota group</taxon>
        <taxon>Candidatus Tectimicrobiota</taxon>
    </lineage>
</organism>
<feature type="domain" description="AB hydrolase-1" evidence="1">
    <location>
        <begin position="21"/>
        <end position="245"/>
    </location>
</feature>